<dbReference type="KEGG" id="orn:DV701_06385"/>
<evidence type="ECO:0000313" key="2">
    <source>
        <dbReference type="Proteomes" id="UP000253790"/>
    </source>
</evidence>
<dbReference type="Proteomes" id="UP000253790">
    <property type="component" value="Chromosome"/>
</dbReference>
<dbReference type="RefSeq" id="WP_114927568.1">
    <property type="nucleotide sequence ID" value="NZ_CP031229.1"/>
</dbReference>
<dbReference type="OrthoDB" id="4377286at2"/>
<sequence>MADAKRTPTTPDLEATATRIRELNEQLIEASKKNGNVSLDVYEKALADMLQFSQQAADSTQNDVISAITKAHSDYITSITRVFTGAARDALK</sequence>
<proteinExistence type="predicted"/>
<dbReference type="EMBL" id="CP031229">
    <property type="protein sequence ID" value="AXH95803.1"/>
    <property type="molecule type" value="Genomic_DNA"/>
</dbReference>
<gene>
    <name evidence="1" type="ORF">DV701_06385</name>
</gene>
<evidence type="ECO:0000313" key="1">
    <source>
        <dbReference type="EMBL" id="AXH95803.1"/>
    </source>
</evidence>
<accession>A0A345NL95</accession>
<name>A0A345NL95_9MICO</name>
<dbReference type="AlphaFoldDB" id="A0A345NL95"/>
<protein>
    <submittedName>
        <fullName evidence="1">Uncharacterized protein</fullName>
    </submittedName>
</protein>
<keyword evidence="2" id="KW-1185">Reference proteome</keyword>
<reference evidence="1 2" key="1">
    <citation type="submission" date="2018-07" db="EMBL/GenBank/DDBJ databases">
        <title>Complete genome sequencing of Ornithinimicrobium sp. AMA3305.</title>
        <authorList>
            <person name="Bae J.-W."/>
        </authorList>
    </citation>
    <scope>NUCLEOTIDE SEQUENCE [LARGE SCALE GENOMIC DNA]</scope>
    <source>
        <strain evidence="1 2">AMA3305</strain>
    </source>
</reference>
<organism evidence="1 2">
    <name type="scientific">Ornithinimicrobium avium</name>
    <dbReference type="NCBI Taxonomy" id="2283195"/>
    <lineage>
        <taxon>Bacteria</taxon>
        <taxon>Bacillati</taxon>
        <taxon>Actinomycetota</taxon>
        <taxon>Actinomycetes</taxon>
        <taxon>Micrococcales</taxon>
        <taxon>Ornithinimicrobiaceae</taxon>
        <taxon>Ornithinimicrobium</taxon>
    </lineage>
</organism>